<evidence type="ECO:0000313" key="2">
    <source>
        <dbReference type="Proteomes" id="UP000296455"/>
    </source>
</evidence>
<reference evidence="1 2" key="1">
    <citation type="submission" date="2019-02" db="EMBL/GenBank/DDBJ databases">
        <title>Complete genome sequence of Burkholderia cenocepacia phage BcepSaruman.</title>
        <authorList>
            <person name="Park K."/>
            <person name="Liu M."/>
            <person name="Gill J."/>
        </authorList>
    </citation>
    <scope>NUCLEOTIDE SEQUENCE [LARGE SCALE GENOMIC DNA]</scope>
</reference>
<keyword evidence="2" id="KW-1185">Reference proteome</keyword>
<dbReference type="Proteomes" id="UP000296455">
    <property type="component" value="Segment"/>
</dbReference>
<accession>A0A4D5ZD20</accession>
<protein>
    <submittedName>
        <fullName evidence="1">Uncharacterized protein</fullName>
    </submittedName>
</protein>
<gene>
    <name evidence="1" type="ORF">BcepSaruman_013</name>
</gene>
<proteinExistence type="predicted"/>
<organism evidence="1 2">
    <name type="scientific">Burkholderia phage BcepSaruman</name>
    <dbReference type="NCBI Taxonomy" id="2530032"/>
    <lineage>
        <taxon>Viruses</taxon>
        <taxon>Duplodnaviria</taxon>
        <taxon>Heunggongvirae</taxon>
        <taxon>Uroviricota</taxon>
        <taxon>Caudoviricetes</taxon>
        <taxon>Sarumanvirus</taxon>
        <taxon>Sarumanvirus bcepsaruman</taxon>
    </lineage>
</organism>
<name>A0A4D5ZD20_9CAUD</name>
<dbReference type="EMBL" id="MK552140">
    <property type="protein sequence ID" value="QBX06426.1"/>
    <property type="molecule type" value="Genomic_DNA"/>
</dbReference>
<evidence type="ECO:0000313" key="1">
    <source>
        <dbReference type="EMBL" id="QBX06426.1"/>
    </source>
</evidence>
<sequence>MQAKVKAKPVYERAGDLGELIVFRYMGDKFGLDTYNTIYRNTGPDVWTRDDDKRAAAHAIAIGL</sequence>